<name>F9WX60_ZYMTI</name>
<protein>
    <submittedName>
        <fullName evidence="1">Uncharacterized protein</fullName>
    </submittedName>
</protein>
<reference evidence="1 2" key="1">
    <citation type="journal article" date="2011" name="PLoS Genet.">
        <title>Finished genome of the fungal wheat pathogen Mycosphaerella graminicola reveals dispensome structure, chromosome plasticity, and stealth pathogenesis.</title>
        <authorList>
            <person name="Goodwin S.B."/>
            <person name="Ben M'barek S."/>
            <person name="Dhillon B."/>
            <person name="Wittenberg A.H.J."/>
            <person name="Crane C.F."/>
            <person name="Hane J.K."/>
            <person name="Foster A.J."/>
            <person name="Van der Lee T.A.J."/>
            <person name="Grimwood J."/>
            <person name="Aerts A."/>
            <person name="Antoniw J."/>
            <person name="Bailey A."/>
            <person name="Bluhm B."/>
            <person name="Bowler J."/>
            <person name="Bristow J."/>
            <person name="van der Burgt A."/>
            <person name="Canto-Canche B."/>
            <person name="Churchill A.C.L."/>
            <person name="Conde-Ferraez L."/>
            <person name="Cools H.J."/>
            <person name="Coutinho P.M."/>
            <person name="Csukai M."/>
            <person name="Dehal P."/>
            <person name="De Wit P."/>
            <person name="Donzelli B."/>
            <person name="van de Geest H.C."/>
            <person name="van Ham R.C.H.J."/>
            <person name="Hammond-Kosack K.E."/>
            <person name="Henrissat B."/>
            <person name="Kilian A."/>
            <person name="Kobayashi A.K."/>
            <person name="Koopmann E."/>
            <person name="Kourmpetis Y."/>
            <person name="Kuzniar A."/>
            <person name="Lindquist E."/>
            <person name="Lombard V."/>
            <person name="Maliepaard C."/>
            <person name="Martins N."/>
            <person name="Mehrabi R."/>
            <person name="Nap J.P.H."/>
            <person name="Ponomarenko A."/>
            <person name="Rudd J.J."/>
            <person name="Salamov A."/>
            <person name="Schmutz J."/>
            <person name="Schouten H.J."/>
            <person name="Shapiro H."/>
            <person name="Stergiopoulos I."/>
            <person name="Torriani S.F.F."/>
            <person name="Tu H."/>
            <person name="de Vries R.P."/>
            <person name="Waalwijk C."/>
            <person name="Ware S.B."/>
            <person name="Wiebenga A."/>
            <person name="Zwiers L.-H."/>
            <person name="Oliver R.P."/>
            <person name="Grigoriev I.V."/>
            <person name="Kema G.H.J."/>
        </authorList>
    </citation>
    <scope>NUCLEOTIDE SEQUENCE [LARGE SCALE GENOMIC DNA]</scope>
    <source>
        <strain evidence="2">CBS 115943 / IPO323</strain>
    </source>
</reference>
<dbReference type="InParanoid" id="F9WX60"/>
<keyword evidence="2" id="KW-1185">Reference proteome</keyword>
<evidence type="ECO:0000313" key="2">
    <source>
        <dbReference type="Proteomes" id="UP000008062"/>
    </source>
</evidence>
<dbReference type="GeneID" id="13398271"/>
<accession>F9WX60</accession>
<dbReference type="KEGG" id="ztr:MYCGRDRAFT_98895"/>
<evidence type="ECO:0000313" key="1">
    <source>
        <dbReference type="EMBL" id="EGP91765.1"/>
    </source>
</evidence>
<proteinExistence type="predicted"/>
<sequence>MNNHRTPATALPEHQIKRRIAASHRSRAQLKYRKPAIDESEILPVPTARRAVTRSWECTQTYSNPEFLPPPALHRYNSIGIQCALGRDLEAGPLHAARRQDETVEDLIA</sequence>
<gene>
    <name evidence="1" type="ORF">MYCGRDRAFT_98895</name>
</gene>
<dbReference type="EMBL" id="CM001196">
    <property type="protein sequence ID" value="EGP91765.1"/>
    <property type="molecule type" value="Genomic_DNA"/>
</dbReference>
<dbReference type="HOGENOM" id="CLU_2186048_0_0_1"/>
<dbReference type="AlphaFoldDB" id="F9WX60"/>
<dbReference type="RefSeq" id="XP_003856789.1">
    <property type="nucleotide sequence ID" value="XM_003856741.1"/>
</dbReference>
<dbReference type="Proteomes" id="UP000008062">
    <property type="component" value="Chromosome 1"/>
</dbReference>
<organism evidence="1 2">
    <name type="scientific">Zymoseptoria tritici (strain CBS 115943 / IPO323)</name>
    <name type="common">Speckled leaf blotch fungus</name>
    <name type="synonym">Septoria tritici</name>
    <dbReference type="NCBI Taxonomy" id="336722"/>
    <lineage>
        <taxon>Eukaryota</taxon>
        <taxon>Fungi</taxon>
        <taxon>Dikarya</taxon>
        <taxon>Ascomycota</taxon>
        <taxon>Pezizomycotina</taxon>
        <taxon>Dothideomycetes</taxon>
        <taxon>Dothideomycetidae</taxon>
        <taxon>Mycosphaerellales</taxon>
        <taxon>Mycosphaerellaceae</taxon>
        <taxon>Zymoseptoria</taxon>
    </lineage>
</organism>